<dbReference type="Proteomes" id="UP000054921">
    <property type="component" value="Unassembled WGS sequence"/>
</dbReference>
<dbReference type="Pfam" id="PF02875">
    <property type="entry name" value="Mur_ligase_C"/>
    <property type="match status" value="1"/>
</dbReference>
<dbReference type="SUPFAM" id="SSF51984">
    <property type="entry name" value="MurCD N-terminal domain"/>
    <property type="match status" value="1"/>
</dbReference>
<dbReference type="GO" id="GO:0008764">
    <property type="term" value="F:UDP-N-acetylmuramoylalanine-D-glutamate ligase activity"/>
    <property type="evidence" value="ECO:0007669"/>
    <property type="project" value="UniProtKB-UniRule"/>
</dbReference>
<keyword evidence="3 7" id="KW-0963">Cytoplasm</keyword>
<dbReference type="AlphaFoldDB" id="A0A0W0SG50"/>
<dbReference type="Gene3D" id="3.90.190.20">
    <property type="entry name" value="Mur ligase, C-terminal domain"/>
    <property type="match status" value="1"/>
</dbReference>
<keyword evidence="7 8" id="KW-0133">Cell shape</keyword>
<dbReference type="EC" id="6.3.2.9" evidence="7 8"/>
<name>A0A0W0SG50_9GAMM</name>
<evidence type="ECO:0000313" key="11">
    <source>
        <dbReference type="EMBL" id="KTC82391.1"/>
    </source>
</evidence>
<reference evidence="11 13" key="1">
    <citation type="submission" date="2015-11" db="EMBL/GenBank/DDBJ databases">
        <title>Genomic analysis of 38 Legionella species identifies large and diverse effector repertoires.</title>
        <authorList>
            <person name="Burstein D."/>
            <person name="Amaro F."/>
            <person name="Zusman T."/>
            <person name="Lifshitz Z."/>
            <person name="Cohen O."/>
            <person name="Gilbert J.A."/>
            <person name="Pupko T."/>
            <person name="Shuman H.A."/>
            <person name="Segal G."/>
        </authorList>
    </citation>
    <scope>NUCLEOTIDE SEQUENCE [LARGE SCALE GENOMIC DNA]</scope>
    <source>
        <strain evidence="11 13">ORW</strain>
    </source>
</reference>
<evidence type="ECO:0000313" key="14">
    <source>
        <dbReference type="Proteomes" id="UP000277577"/>
    </source>
</evidence>
<evidence type="ECO:0000313" key="13">
    <source>
        <dbReference type="Proteomes" id="UP000054921"/>
    </source>
</evidence>
<dbReference type="GO" id="GO:0008360">
    <property type="term" value="P:regulation of cell shape"/>
    <property type="evidence" value="ECO:0007669"/>
    <property type="project" value="UniProtKB-KW"/>
</dbReference>
<dbReference type="Gene3D" id="3.40.1190.10">
    <property type="entry name" value="Mur-like, catalytic domain"/>
    <property type="match status" value="1"/>
</dbReference>
<dbReference type="GO" id="GO:0005524">
    <property type="term" value="F:ATP binding"/>
    <property type="evidence" value="ECO:0007669"/>
    <property type="project" value="UniProtKB-UniRule"/>
</dbReference>
<organism evidence="11 13">
    <name type="scientific">Legionella cherrii</name>
    <dbReference type="NCBI Taxonomy" id="28084"/>
    <lineage>
        <taxon>Bacteria</taxon>
        <taxon>Pseudomonadati</taxon>
        <taxon>Pseudomonadota</taxon>
        <taxon>Gammaproteobacteria</taxon>
        <taxon>Legionellales</taxon>
        <taxon>Legionellaceae</taxon>
        <taxon>Legionella</taxon>
    </lineage>
</organism>
<dbReference type="STRING" id="28084.Lche_0655"/>
<comment type="similarity">
    <text evidence="7">Belongs to the MurCDEF family.</text>
</comment>
<comment type="pathway">
    <text evidence="2 7 8">Cell wall biogenesis; peptidoglycan biosynthesis.</text>
</comment>
<gene>
    <name evidence="7 11" type="primary">murD</name>
    <name evidence="11" type="ORF">Lche_0655</name>
    <name evidence="12" type="ORF">NCTC11976_03320</name>
</gene>
<reference evidence="12 14" key="2">
    <citation type="submission" date="2018-12" db="EMBL/GenBank/DDBJ databases">
        <authorList>
            <consortium name="Pathogen Informatics"/>
        </authorList>
    </citation>
    <scope>NUCLEOTIDE SEQUENCE [LARGE SCALE GENOMIC DNA]</scope>
    <source>
        <strain evidence="12 14">NCTC11976</strain>
    </source>
</reference>
<keyword evidence="7 8" id="KW-0961">Cell wall biogenesis/degradation</keyword>
<keyword evidence="7 8" id="KW-0131">Cell cycle</keyword>
<evidence type="ECO:0000256" key="6">
    <source>
        <dbReference type="ARBA" id="ARBA00022840"/>
    </source>
</evidence>
<dbReference type="UniPathway" id="UPA00219"/>
<dbReference type="InterPro" id="IPR036615">
    <property type="entry name" value="Mur_ligase_C_dom_sf"/>
</dbReference>
<dbReference type="SUPFAM" id="SSF53623">
    <property type="entry name" value="MurD-like peptide ligases, catalytic domain"/>
    <property type="match status" value="1"/>
</dbReference>
<evidence type="ECO:0000259" key="10">
    <source>
        <dbReference type="Pfam" id="PF08245"/>
    </source>
</evidence>
<keyword evidence="4 7" id="KW-0436">Ligase</keyword>
<sequence>MNPPLYLVAGLGKTGVSVARYLRKKKKPFIAFDTRAQVPTVAEFTKEFPDVPVYTQHIPDEIIVQLTDIIASPGLPLDTPFLKKAIQMGVDVYGDIECLAREIEAPVIAITGTNGKSTVTTLVGEMAKAAGYKVAVAGNIGTPVLDMLDDEHQYDLWVLELSSFQLDLTYSLAPIAATILNVSPDHLDRHHTMDAYVQAKQRVYRQAQVALFNRDDPYTVPTNELNRISFGVDVPEKNNWGLITQEDKIYLAKGDTRMLAVDSILIKGVHNWLNALAASALADAAGISQQHITSVLASFAGLPHRCQWVRTLDGVDWINDSKGTNIGATISAINGIGGSMQGKIVLIAGGQGKGADFRELAQPIADYVRSIILIGEDADKMEAALANVVPIARASSLDNAVEVAKSKAKPGDVVLLSPACASLDMFRDFNHRGETFAALVNGL</sequence>
<dbReference type="PANTHER" id="PTHR43692">
    <property type="entry name" value="UDP-N-ACETYLMURAMOYLALANINE--D-GLUTAMATE LIGASE"/>
    <property type="match status" value="1"/>
</dbReference>
<dbReference type="InterPro" id="IPR004101">
    <property type="entry name" value="Mur_ligase_C"/>
</dbReference>
<dbReference type="SUPFAM" id="SSF53244">
    <property type="entry name" value="MurD-like peptide ligases, peptide-binding domain"/>
    <property type="match status" value="1"/>
</dbReference>
<feature type="domain" description="Mur ligase C-terminal" evidence="9">
    <location>
        <begin position="304"/>
        <end position="420"/>
    </location>
</feature>
<evidence type="ECO:0000256" key="7">
    <source>
        <dbReference type="HAMAP-Rule" id="MF_00639"/>
    </source>
</evidence>
<comment type="subcellular location">
    <subcellularLocation>
        <location evidence="1 7 8">Cytoplasm</location>
    </subcellularLocation>
</comment>
<dbReference type="GO" id="GO:0071555">
    <property type="term" value="P:cell wall organization"/>
    <property type="evidence" value="ECO:0007669"/>
    <property type="project" value="UniProtKB-KW"/>
</dbReference>
<comment type="function">
    <text evidence="7 8">Cell wall formation. Catalyzes the addition of glutamate to the nucleotide precursor UDP-N-acetylmuramoyl-L-alanine (UMA).</text>
</comment>
<dbReference type="HAMAP" id="MF_00639">
    <property type="entry name" value="MurD"/>
    <property type="match status" value="1"/>
</dbReference>
<dbReference type="Pfam" id="PF21799">
    <property type="entry name" value="MurD-like_N"/>
    <property type="match status" value="1"/>
</dbReference>
<comment type="catalytic activity">
    <reaction evidence="7 8">
        <text>UDP-N-acetyl-alpha-D-muramoyl-L-alanine + D-glutamate + ATP = UDP-N-acetyl-alpha-D-muramoyl-L-alanyl-D-glutamate + ADP + phosphate + H(+)</text>
        <dbReference type="Rhea" id="RHEA:16429"/>
        <dbReference type="ChEBI" id="CHEBI:15378"/>
        <dbReference type="ChEBI" id="CHEBI:29986"/>
        <dbReference type="ChEBI" id="CHEBI:30616"/>
        <dbReference type="ChEBI" id="CHEBI:43474"/>
        <dbReference type="ChEBI" id="CHEBI:83898"/>
        <dbReference type="ChEBI" id="CHEBI:83900"/>
        <dbReference type="ChEBI" id="CHEBI:456216"/>
        <dbReference type="EC" id="6.3.2.9"/>
    </reaction>
</comment>
<keyword evidence="7 8" id="KW-0132">Cell division</keyword>
<dbReference type="Proteomes" id="UP000277577">
    <property type="component" value="Chromosome"/>
</dbReference>
<dbReference type="InterPro" id="IPR005762">
    <property type="entry name" value="MurD"/>
</dbReference>
<evidence type="ECO:0000256" key="5">
    <source>
        <dbReference type="ARBA" id="ARBA00022741"/>
    </source>
</evidence>
<evidence type="ECO:0000256" key="3">
    <source>
        <dbReference type="ARBA" id="ARBA00022490"/>
    </source>
</evidence>
<feature type="binding site" evidence="7">
    <location>
        <begin position="112"/>
        <end position="118"/>
    </location>
    <ligand>
        <name>ATP</name>
        <dbReference type="ChEBI" id="CHEBI:30616"/>
    </ligand>
</feature>
<dbReference type="PANTHER" id="PTHR43692:SF1">
    <property type="entry name" value="UDP-N-ACETYLMURAMOYLALANINE--D-GLUTAMATE LIGASE"/>
    <property type="match status" value="1"/>
</dbReference>
<dbReference type="InterPro" id="IPR013221">
    <property type="entry name" value="Mur_ligase_cen"/>
</dbReference>
<protein>
    <recommendedName>
        <fullName evidence="7 8">UDP-N-acetylmuramoylalanine--D-glutamate ligase</fullName>
        <ecNumber evidence="7 8">6.3.2.9</ecNumber>
    </recommendedName>
    <alternativeName>
        <fullName evidence="7">D-glutamic acid-adding enzyme</fullName>
    </alternativeName>
    <alternativeName>
        <fullName evidence="7">UDP-N-acetylmuramoyl-L-alanyl-D-glutamate synthetase</fullName>
    </alternativeName>
</protein>
<dbReference type="RefSeq" id="WP_028380953.1">
    <property type="nucleotide sequence ID" value="NZ_CAAAIT010000003.1"/>
</dbReference>
<keyword evidence="5 7" id="KW-0547">Nucleotide-binding</keyword>
<evidence type="ECO:0000256" key="8">
    <source>
        <dbReference type="RuleBase" id="RU003664"/>
    </source>
</evidence>
<proteinExistence type="inferred from homology"/>
<dbReference type="EMBL" id="LNXW01000009">
    <property type="protein sequence ID" value="KTC82391.1"/>
    <property type="molecule type" value="Genomic_DNA"/>
</dbReference>
<keyword evidence="14" id="KW-1185">Reference proteome</keyword>
<dbReference type="InterPro" id="IPR036565">
    <property type="entry name" value="Mur-like_cat_sf"/>
</dbReference>
<evidence type="ECO:0000256" key="4">
    <source>
        <dbReference type="ARBA" id="ARBA00022598"/>
    </source>
</evidence>
<dbReference type="Pfam" id="PF08245">
    <property type="entry name" value="Mur_ligase_M"/>
    <property type="match status" value="1"/>
</dbReference>
<dbReference type="EMBL" id="LR134173">
    <property type="protein sequence ID" value="VEB39576.1"/>
    <property type="molecule type" value="Genomic_DNA"/>
</dbReference>
<accession>A0A0W0SG50</accession>
<keyword evidence="7 8" id="KW-0573">Peptidoglycan synthesis</keyword>
<feature type="domain" description="Mur ligase central" evidence="10">
    <location>
        <begin position="110"/>
        <end position="282"/>
    </location>
</feature>
<dbReference type="OrthoDB" id="9809796at2"/>
<evidence type="ECO:0000313" key="12">
    <source>
        <dbReference type="EMBL" id="VEB39576.1"/>
    </source>
</evidence>
<keyword evidence="6 7" id="KW-0067">ATP-binding</keyword>
<evidence type="ECO:0000256" key="1">
    <source>
        <dbReference type="ARBA" id="ARBA00004496"/>
    </source>
</evidence>
<dbReference type="GO" id="GO:0051301">
    <property type="term" value="P:cell division"/>
    <property type="evidence" value="ECO:0007669"/>
    <property type="project" value="UniProtKB-KW"/>
</dbReference>
<dbReference type="PATRIC" id="fig|28084.5.peg.705"/>
<dbReference type="GO" id="GO:0005737">
    <property type="term" value="C:cytoplasm"/>
    <property type="evidence" value="ECO:0007669"/>
    <property type="project" value="UniProtKB-SubCell"/>
</dbReference>
<evidence type="ECO:0000259" key="9">
    <source>
        <dbReference type="Pfam" id="PF02875"/>
    </source>
</evidence>
<evidence type="ECO:0000256" key="2">
    <source>
        <dbReference type="ARBA" id="ARBA00004752"/>
    </source>
</evidence>
<dbReference type="NCBIfam" id="TIGR01087">
    <property type="entry name" value="murD"/>
    <property type="match status" value="1"/>
</dbReference>
<dbReference type="Gene3D" id="3.40.50.720">
    <property type="entry name" value="NAD(P)-binding Rossmann-like Domain"/>
    <property type="match status" value="1"/>
</dbReference>
<dbReference type="GO" id="GO:0009252">
    <property type="term" value="P:peptidoglycan biosynthetic process"/>
    <property type="evidence" value="ECO:0007669"/>
    <property type="project" value="UniProtKB-UniRule"/>
</dbReference>